<dbReference type="Pfam" id="PF08501">
    <property type="entry name" value="Shikimate_dh_N"/>
    <property type="match status" value="1"/>
</dbReference>
<feature type="domain" description="Shikimate dehydrogenase substrate binding N-terminal" evidence="8">
    <location>
        <begin position="13"/>
        <end position="95"/>
    </location>
</feature>
<gene>
    <name evidence="7" type="primary">aroE</name>
    <name evidence="10" type="ORF">CBF31_02140</name>
</gene>
<keyword evidence="6 7" id="KW-0057">Aromatic amino acid biosynthesis</keyword>
<feature type="binding site" evidence="7">
    <location>
        <position position="256"/>
    </location>
    <ligand>
        <name>NADP(+)</name>
        <dbReference type="ChEBI" id="CHEBI:58349"/>
    </ligand>
</feature>
<dbReference type="HAMAP" id="MF_00222">
    <property type="entry name" value="Shikimate_DH_AroE"/>
    <property type="match status" value="1"/>
</dbReference>
<dbReference type="SUPFAM" id="SSF51735">
    <property type="entry name" value="NAD(P)-binding Rossmann-fold domains"/>
    <property type="match status" value="1"/>
</dbReference>
<dbReference type="NCBIfam" id="TIGR00507">
    <property type="entry name" value="aroE"/>
    <property type="match status" value="1"/>
</dbReference>
<dbReference type="EMBL" id="NGJY01000001">
    <property type="protein sequence ID" value="RSU04840.1"/>
    <property type="molecule type" value="Genomic_DNA"/>
</dbReference>
<dbReference type="Gene3D" id="3.40.50.10860">
    <property type="entry name" value="Leucine Dehydrogenase, chain A, domain 1"/>
    <property type="match status" value="1"/>
</dbReference>
<evidence type="ECO:0000256" key="3">
    <source>
        <dbReference type="ARBA" id="ARBA00022605"/>
    </source>
</evidence>
<dbReference type="InterPro" id="IPR046346">
    <property type="entry name" value="Aminoacid_DH-like_N_sf"/>
</dbReference>
<dbReference type="GO" id="GO:0008652">
    <property type="term" value="P:amino acid biosynthetic process"/>
    <property type="evidence" value="ECO:0007669"/>
    <property type="project" value="UniProtKB-KW"/>
</dbReference>
<feature type="binding site" evidence="7">
    <location>
        <position position="108"/>
    </location>
    <ligand>
        <name>shikimate</name>
        <dbReference type="ChEBI" id="CHEBI:36208"/>
    </ligand>
</feature>
<comment type="caution">
    <text evidence="7">Lacks conserved residue(s) required for the propagation of feature annotation.</text>
</comment>
<comment type="pathway">
    <text evidence="1 7">Metabolic intermediate biosynthesis; chorismate biosynthesis; chorismate from D-erythrose 4-phosphate and phosphoenolpyruvate: step 4/7.</text>
</comment>
<dbReference type="InterPro" id="IPR041121">
    <property type="entry name" value="SDH_C"/>
</dbReference>
<evidence type="ECO:0000313" key="11">
    <source>
        <dbReference type="Proteomes" id="UP000287101"/>
    </source>
</evidence>
<dbReference type="Pfam" id="PF18317">
    <property type="entry name" value="SDH_C"/>
    <property type="match status" value="1"/>
</dbReference>
<feature type="binding site" evidence="7">
    <location>
        <position position="233"/>
    </location>
    <ligand>
        <name>NADP(+)</name>
        <dbReference type="ChEBI" id="CHEBI:58349"/>
    </ligand>
</feature>
<feature type="binding site" evidence="7">
    <location>
        <position position="84"/>
    </location>
    <ligand>
        <name>NADP(+)</name>
        <dbReference type="ChEBI" id="CHEBI:58349"/>
    </ligand>
</feature>
<dbReference type="InterPro" id="IPR011342">
    <property type="entry name" value="Shikimate_DH"/>
</dbReference>
<comment type="caution">
    <text evidence="10">The sequence shown here is derived from an EMBL/GenBank/DDBJ whole genome shotgun (WGS) entry which is preliminary data.</text>
</comment>
<evidence type="ECO:0000256" key="4">
    <source>
        <dbReference type="ARBA" id="ARBA00022857"/>
    </source>
</evidence>
<reference evidence="10 11" key="1">
    <citation type="submission" date="2017-05" db="EMBL/GenBank/DDBJ databases">
        <title>Vagococcus spp. assemblies.</title>
        <authorList>
            <person name="Gulvik C.A."/>
        </authorList>
    </citation>
    <scope>NUCLEOTIDE SEQUENCE [LARGE SCALE GENOMIC DNA]</scope>
    <source>
        <strain evidence="10 11">CCUG 41755</strain>
    </source>
</reference>
<feature type="domain" description="SDH C-terminal" evidence="9">
    <location>
        <begin position="256"/>
        <end position="286"/>
    </location>
</feature>
<evidence type="ECO:0000256" key="1">
    <source>
        <dbReference type="ARBA" id="ARBA00004871"/>
    </source>
</evidence>
<dbReference type="GO" id="GO:0050661">
    <property type="term" value="F:NADP binding"/>
    <property type="evidence" value="ECO:0007669"/>
    <property type="project" value="InterPro"/>
</dbReference>
<comment type="similarity">
    <text evidence="7">Belongs to the shikimate dehydrogenase family.</text>
</comment>
<sequence>MMIPDGKTRWAAVVASPIEHSLSPLIHNTAFQSLGINATYLAFDVSEEELEDAFSGLKAFKGLGFNLSMPNKQEALKYVDCVSEEARLIGAVNTVVNSEGSLTGYNTDGIGFIKSLESEQVFVTDKKVTVLGSGGAGLSIIVALALSDVKKITVFKRPNDNFEAVSDNLQFIAQQTRCEIELLAFGCDTRLTDTIATSDILVNTTNVGMGEGSTDTLVKETSCLIPSLVVVDIIYNPKETQLLEDAKSKGCQTINGLGMLIYQAAEAFKLWTGQDMPVEDVKKAILEHERNL</sequence>
<dbReference type="PANTHER" id="PTHR21089:SF1">
    <property type="entry name" value="BIFUNCTIONAL 3-DEHYDROQUINATE DEHYDRATASE_SHIKIMATE DEHYDROGENASE, CHLOROPLASTIC"/>
    <property type="match status" value="1"/>
</dbReference>
<feature type="binding site" evidence="7">
    <location>
        <position position="68"/>
    </location>
    <ligand>
        <name>shikimate</name>
        <dbReference type="ChEBI" id="CHEBI:36208"/>
    </ligand>
</feature>
<dbReference type="InterPro" id="IPR013708">
    <property type="entry name" value="Shikimate_DH-bd_N"/>
</dbReference>
<accession>A0A430AC96</accession>
<feature type="binding site" evidence="7">
    <location>
        <position position="263"/>
    </location>
    <ligand>
        <name>shikimate</name>
        <dbReference type="ChEBI" id="CHEBI:36208"/>
    </ligand>
</feature>
<dbReference type="GO" id="GO:0019632">
    <property type="term" value="P:shikimate metabolic process"/>
    <property type="evidence" value="ECO:0007669"/>
    <property type="project" value="InterPro"/>
</dbReference>
<dbReference type="Gene3D" id="3.40.50.720">
    <property type="entry name" value="NAD(P)-binding Rossmann-like Domain"/>
    <property type="match status" value="1"/>
</dbReference>
<feature type="binding site" evidence="7">
    <location>
        <position position="93"/>
    </location>
    <ligand>
        <name>shikimate</name>
        <dbReference type="ChEBI" id="CHEBI:36208"/>
    </ligand>
</feature>
<dbReference type="SUPFAM" id="SSF53223">
    <property type="entry name" value="Aminoacid dehydrogenase-like, N-terminal domain"/>
    <property type="match status" value="1"/>
</dbReference>
<evidence type="ECO:0000256" key="6">
    <source>
        <dbReference type="ARBA" id="ARBA00023141"/>
    </source>
</evidence>
<dbReference type="Proteomes" id="UP000287101">
    <property type="component" value="Unassembled WGS sequence"/>
</dbReference>
<dbReference type="EC" id="1.1.1.25" evidence="2 7"/>
<feature type="binding site" evidence="7">
    <location>
        <begin position="132"/>
        <end position="136"/>
    </location>
    <ligand>
        <name>NADP(+)</name>
        <dbReference type="ChEBI" id="CHEBI:58349"/>
    </ligand>
</feature>
<dbReference type="AlphaFoldDB" id="A0A430AC96"/>
<dbReference type="CDD" id="cd01065">
    <property type="entry name" value="NAD_bind_Shikimate_DH"/>
    <property type="match status" value="1"/>
</dbReference>
<evidence type="ECO:0000256" key="2">
    <source>
        <dbReference type="ARBA" id="ARBA00012962"/>
    </source>
</evidence>
<proteinExistence type="inferred from homology"/>
<keyword evidence="11" id="KW-1185">Reference proteome</keyword>
<dbReference type="InterPro" id="IPR036291">
    <property type="entry name" value="NAD(P)-bd_dom_sf"/>
</dbReference>
<dbReference type="RefSeq" id="WP_126830502.1">
    <property type="nucleotide sequence ID" value="NZ_CBCRYB010000002.1"/>
</dbReference>
<comment type="subunit">
    <text evidence="7">Homodimer.</text>
</comment>
<keyword evidence="5 7" id="KW-0560">Oxidoreductase</keyword>
<dbReference type="InterPro" id="IPR022893">
    <property type="entry name" value="Shikimate_DH_fam"/>
</dbReference>
<feature type="binding site" evidence="7">
    <location>
        <position position="235"/>
    </location>
    <ligand>
        <name>shikimate</name>
        <dbReference type="ChEBI" id="CHEBI:36208"/>
    </ligand>
</feature>
<comment type="function">
    <text evidence="7">Involved in the biosynthesis of the chorismate, which leads to the biosynthesis of aromatic amino acids. Catalyzes the reversible NADPH linked reduction of 3-dehydroshikimate (DHSA) to yield shikimate (SA).</text>
</comment>
<dbReference type="FunFam" id="3.40.50.10860:FF:000004">
    <property type="entry name" value="Quinate/shikimate dehydrogenase"/>
    <property type="match status" value="1"/>
</dbReference>
<keyword evidence="3 7" id="KW-0028">Amino-acid biosynthesis</keyword>
<protein>
    <recommendedName>
        <fullName evidence="2 7">Shikimate dehydrogenase (NADP(+))</fullName>
        <shortName evidence="7">SDH</shortName>
        <ecNumber evidence="2 7">1.1.1.25</ecNumber>
    </recommendedName>
</protein>
<evidence type="ECO:0000259" key="8">
    <source>
        <dbReference type="Pfam" id="PF08501"/>
    </source>
</evidence>
<feature type="active site" description="Proton acceptor" evidence="7">
    <location>
        <position position="72"/>
    </location>
</feature>
<evidence type="ECO:0000259" key="9">
    <source>
        <dbReference type="Pfam" id="PF18317"/>
    </source>
</evidence>
<dbReference type="GO" id="GO:0009073">
    <property type="term" value="P:aromatic amino acid family biosynthetic process"/>
    <property type="evidence" value="ECO:0007669"/>
    <property type="project" value="UniProtKB-KW"/>
</dbReference>
<organism evidence="10 11">
    <name type="scientific">Vagococcus fessus</name>
    <dbReference type="NCBI Taxonomy" id="120370"/>
    <lineage>
        <taxon>Bacteria</taxon>
        <taxon>Bacillati</taxon>
        <taxon>Bacillota</taxon>
        <taxon>Bacilli</taxon>
        <taxon>Lactobacillales</taxon>
        <taxon>Enterococcaceae</taxon>
        <taxon>Vagococcus</taxon>
    </lineage>
</organism>
<evidence type="ECO:0000256" key="5">
    <source>
        <dbReference type="ARBA" id="ARBA00023002"/>
    </source>
</evidence>
<name>A0A430AC96_9ENTE</name>
<dbReference type="PANTHER" id="PTHR21089">
    <property type="entry name" value="SHIKIMATE DEHYDROGENASE"/>
    <property type="match status" value="1"/>
</dbReference>
<dbReference type="UniPathway" id="UPA00053">
    <property type="reaction ID" value="UER00087"/>
</dbReference>
<dbReference type="OrthoDB" id="9792692at2"/>
<keyword evidence="4 7" id="KW-0521">NADP</keyword>
<evidence type="ECO:0000256" key="7">
    <source>
        <dbReference type="HAMAP-Rule" id="MF_00222"/>
    </source>
</evidence>
<dbReference type="GO" id="GO:0009423">
    <property type="term" value="P:chorismate biosynthetic process"/>
    <property type="evidence" value="ECO:0007669"/>
    <property type="project" value="UniProtKB-UniRule"/>
</dbReference>
<comment type="catalytic activity">
    <reaction evidence="7">
        <text>shikimate + NADP(+) = 3-dehydroshikimate + NADPH + H(+)</text>
        <dbReference type="Rhea" id="RHEA:17737"/>
        <dbReference type="ChEBI" id="CHEBI:15378"/>
        <dbReference type="ChEBI" id="CHEBI:16630"/>
        <dbReference type="ChEBI" id="CHEBI:36208"/>
        <dbReference type="ChEBI" id="CHEBI:57783"/>
        <dbReference type="ChEBI" id="CHEBI:58349"/>
        <dbReference type="EC" id="1.1.1.25"/>
    </reaction>
</comment>
<dbReference type="GO" id="GO:0004764">
    <property type="term" value="F:shikimate 3-dehydrogenase (NADP+) activity"/>
    <property type="evidence" value="ECO:0007669"/>
    <property type="project" value="UniProtKB-UniRule"/>
</dbReference>
<evidence type="ECO:0000313" key="10">
    <source>
        <dbReference type="EMBL" id="RSU04840.1"/>
    </source>
</evidence>
<feature type="binding site" evidence="7">
    <location>
        <begin position="21"/>
        <end position="23"/>
    </location>
    <ligand>
        <name>shikimate</name>
        <dbReference type="ChEBI" id="CHEBI:36208"/>
    </ligand>
</feature>